<evidence type="ECO:0000256" key="4">
    <source>
        <dbReference type="ARBA" id="ARBA00022840"/>
    </source>
</evidence>
<dbReference type="GO" id="GO:0006576">
    <property type="term" value="P:biogenic amine metabolic process"/>
    <property type="evidence" value="ECO:0007669"/>
    <property type="project" value="UniProtKB-ARBA"/>
</dbReference>
<dbReference type="PANTHER" id="PTHR43785">
    <property type="entry name" value="GAMMA-GLUTAMYLPUTRESCINE SYNTHETASE"/>
    <property type="match status" value="1"/>
</dbReference>
<keyword evidence="9" id="KW-1185">Reference proteome</keyword>
<dbReference type="Gene3D" id="3.30.590.10">
    <property type="entry name" value="Glutamine synthetase/guanido kinase, catalytic domain"/>
    <property type="match status" value="1"/>
</dbReference>
<dbReference type="GO" id="GO:0004356">
    <property type="term" value="F:glutamine synthetase activity"/>
    <property type="evidence" value="ECO:0007669"/>
    <property type="project" value="InterPro"/>
</dbReference>
<evidence type="ECO:0000256" key="2">
    <source>
        <dbReference type="ARBA" id="ARBA00022598"/>
    </source>
</evidence>
<dbReference type="Proteomes" id="UP000594759">
    <property type="component" value="Chromosome"/>
</dbReference>
<keyword evidence="3" id="KW-0547">Nucleotide-binding</keyword>
<proteinExistence type="inferred from homology"/>
<evidence type="ECO:0000256" key="6">
    <source>
        <dbReference type="RuleBase" id="RU000384"/>
    </source>
</evidence>
<dbReference type="InterPro" id="IPR036651">
    <property type="entry name" value="Gln_synt_N_sf"/>
</dbReference>
<dbReference type="GO" id="GO:0006542">
    <property type="term" value="P:glutamine biosynthetic process"/>
    <property type="evidence" value="ECO:0007669"/>
    <property type="project" value="InterPro"/>
</dbReference>
<dbReference type="PROSITE" id="PS51987">
    <property type="entry name" value="GS_CATALYTIC"/>
    <property type="match status" value="1"/>
</dbReference>
<organism evidence="8 9">
    <name type="scientific">Pedobacter endophyticus</name>
    <dbReference type="NCBI Taxonomy" id="2789740"/>
    <lineage>
        <taxon>Bacteria</taxon>
        <taxon>Pseudomonadati</taxon>
        <taxon>Bacteroidota</taxon>
        <taxon>Sphingobacteriia</taxon>
        <taxon>Sphingobacteriales</taxon>
        <taxon>Sphingobacteriaceae</taxon>
        <taxon>Pedobacter</taxon>
    </lineage>
</organism>
<dbReference type="KEGG" id="pex:IZT61_17180"/>
<name>A0A7U3SQW0_9SPHI</name>
<dbReference type="SUPFAM" id="SSF55931">
    <property type="entry name" value="Glutamine synthetase/guanido kinase"/>
    <property type="match status" value="1"/>
</dbReference>
<comment type="similarity">
    <text evidence="1 5 6">Belongs to the glutamine synthetase family.</text>
</comment>
<dbReference type="InterPro" id="IPR014746">
    <property type="entry name" value="Gln_synth/guanido_kin_cat_dom"/>
</dbReference>
<dbReference type="Pfam" id="PF00120">
    <property type="entry name" value="Gln-synt_C"/>
    <property type="match status" value="1"/>
</dbReference>
<evidence type="ECO:0000259" key="7">
    <source>
        <dbReference type="PROSITE" id="PS51987"/>
    </source>
</evidence>
<dbReference type="SUPFAM" id="SSF54368">
    <property type="entry name" value="Glutamine synthetase, N-terminal domain"/>
    <property type="match status" value="1"/>
</dbReference>
<keyword evidence="2" id="KW-0436">Ligase</keyword>
<dbReference type="SMART" id="SM01230">
    <property type="entry name" value="Gln-synt_C"/>
    <property type="match status" value="1"/>
</dbReference>
<keyword evidence="4" id="KW-0067">ATP-binding</keyword>
<evidence type="ECO:0000256" key="5">
    <source>
        <dbReference type="PROSITE-ProRule" id="PRU01331"/>
    </source>
</evidence>
<dbReference type="GO" id="GO:0042402">
    <property type="term" value="P:biogenic amine catabolic process"/>
    <property type="evidence" value="ECO:0007669"/>
    <property type="project" value="UniProtKB-ARBA"/>
</dbReference>
<feature type="domain" description="GS catalytic" evidence="7">
    <location>
        <begin position="116"/>
        <end position="453"/>
    </location>
</feature>
<sequence>MSTTKQIIDYVENHPSKKVKVAVTDIDGILRGKYIAAEKFISLIEGRLGFCDVTFGWDVGDVAYENGKFTGWHTGYPDAQVKIDLTTFRKIPWENDIPFFLGDFIDDKEVANYVCPRQLLKKLTAECEQLGLSPFFSQEFEWFNFTETPESAQEKGFANLKPLTPGMFGYSILRSSYKNEFMSDLFDLLTKFNIPIEGLHTETGPGVYEAAIRYAPILEAADQATLFKTAVKEIAYKHGILATFMAKINENLPGCSGHVHQSLWDKDNKNNLFYDEKASDKMSAIMKSYIAGQLHCLPYILPMIAPTINSYKRLVEGAWAPTTVTWGIDNRTTALRALPGSKKASRLETRIVGSDTNPYLALSACLAAGLYGVKNKLDLSQPVTRGNGYTDLSNGTLSGNLFEATQKMKNSDLAKELLGASFVEHFTMTREWECKQFAKTVTDWELKRYLEII</sequence>
<evidence type="ECO:0000313" key="8">
    <source>
        <dbReference type="EMBL" id="QPH38786.1"/>
    </source>
</evidence>
<evidence type="ECO:0000256" key="3">
    <source>
        <dbReference type="ARBA" id="ARBA00022741"/>
    </source>
</evidence>
<accession>A0A7U3SQW0</accession>
<dbReference type="GO" id="GO:0005524">
    <property type="term" value="F:ATP binding"/>
    <property type="evidence" value="ECO:0007669"/>
    <property type="project" value="UniProtKB-KW"/>
</dbReference>
<gene>
    <name evidence="8" type="ORF">IZT61_17180</name>
</gene>
<dbReference type="InterPro" id="IPR008146">
    <property type="entry name" value="Gln_synth_cat_dom"/>
</dbReference>
<dbReference type="EMBL" id="CP064939">
    <property type="protein sequence ID" value="QPH38786.1"/>
    <property type="molecule type" value="Genomic_DNA"/>
</dbReference>
<evidence type="ECO:0000313" key="9">
    <source>
        <dbReference type="Proteomes" id="UP000594759"/>
    </source>
</evidence>
<dbReference type="FunFam" id="3.30.590.10:FF:000005">
    <property type="entry name" value="Probable glutamine synthetase"/>
    <property type="match status" value="1"/>
</dbReference>
<dbReference type="RefSeq" id="WP_196098262.1">
    <property type="nucleotide sequence ID" value="NZ_CP064939.1"/>
</dbReference>
<dbReference type="AlphaFoldDB" id="A0A7U3SQW0"/>
<evidence type="ECO:0000256" key="1">
    <source>
        <dbReference type="ARBA" id="ARBA00009897"/>
    </source>
</evidence>
<dbReference type="PANTHER" id="PTHR43785:SF12">
    <property type="entry name" value="TYPE-1 GLUTAMINE SYNTHETASE 2"/>
    <property type="match status" value="1"/>
</dbReference>
<dbReference type="Gene3D" id="3.10.20.70">
    <property type="entry name" value="Glutamine synthetase, N-terminal domain"/>
    <property type="match status" value="1"/>
</dbReference>
<protein>
    <submittedName>
        <fullName evidence="8">Glutamine synthetase</fullName>
    </submittedName>
</protein>
<reference evidence="8 9" key="1">
    <citation type="submission" date="2020-11" db="EMBL/GenBank/DDBJ databases">
        <title>Pedobacter endophytica, an endophytic bacteria isolated form Carex pumila.</title>
        <authorList>
            <person name="Peng Y."/>
            <person name="Jiang L."/>
            <person name="Lee J."/>
        </authorList>
    </citation>
    <scope>NUCLEOTIDE SEQUENCE [LARGE SCALE GENOMIC DNA]</scope>
    <source>
        <strain evidence="8 9">JBR3-12</strain>
    </source>
</reference>